<comment type="similarity">
    <text evidence="2">Belongs to the membrane fusion protein (MFP) (TC 8.A.1) family.</text>
</comment>
<dbReference type="InterPro" id="IPR050739">
    <property type="entry name" value="MFP"/>
</dbReference>
<dbReference type="InterPro" id="IPR011053">
    <property type="entry name" value="Single_hybrid_motif"/>
</dbReference>
<proteinExistence type="inferred from homology"/>
<dbReference type="STRING" id="310781.SAMN05216259_11587"/>
<organism evidence="7 8">
    <name type="scientific">Actinacidiphila guanduensis</name>
    <dbReference type="NCBI Taxonomy" id="310781"/>
    <lineage>
        <taxon>Bacteria</taxon>
        <taxon>Bacillati</taxon>
        <taxon>Actinomycetota</taxon>
        <taxon>Actinomycetes</taxon>
        <taxon>Kitasatosporales</taxon>
        <taxon>Streptomycetaceae</taxon>
        <taxon>Actinacidiphila</taxon>
    </lineage>
</organism>
<dbReference type="AlphaFoldDB" id="A0A1H0P7P8"/>
<evidence type="ECO:0000313" key="8">
    <source>
        <dbReference type="Proteomes" id="UP000199341"/>
    </source>
</evidence>
<keyword evidence="3 6" id="KW-0812">Transmembrane</keyword>
<dbReference type="Proteomes" id="UP000199341">
    <property type="component" value="Unassembled WGS sequence"/>
</dbReference>
<reference evidence="7 8" key="1">
    <citation type="submission" date="2016-10" db="EMBL/GenBank/DDBJ databases">
        <authorList>
            <person name="de Groot N.N."/>
        </authorList>
    </citation>
    <scope>NUCLEOTIDE SEQUENCE [LARGE SCALE GENOMIC DNA]</scope>
    <source>
        <strain evidence="7 8">CGMCC 4.2022</strain>
    </source>
</reference>
<evidence type="ECO:0000256" key="5">
    <source>
        <dbReference type="ARBA" id="ARBA00023136"/>
    </source>
</evidence>
<sequence>MQFRQKALAKLQAPEELDIPVRLARPQGRLALAVTAAVMAAAAFWAVTGTISAKVGVPGILTREQGSYVLQSPYAGQVTAVYAQEGQSLPSGAKLLTVRTSRAVETVRTVAAGRVTALTAKIGTVVATGADLATLEHADAPDDPLVAVLYARSGDASSIAPGAKVDLTVQTVPTQRFGVLRGRVLAVGRAPQTQAQISSFLGDAQLGSQFSAKGQPVPVVVRLERAAGTKSGYRWSTADGPPYPIDSRTLISGSVHLAAQHPVDWMLP</sequence>
<accession>A0A1H0P7P8</accession>
<keyword evidence="5 6" id="KW-0472">Membrane</keyword>
<evidence type="ECO:0000256" key="6">
    <source>
        <dbReference type="SAM" id="Phobius"/>
    </source>
</evidence>
<protein>
    <submittedName>
        <fullName evidence="7">Biotin carboxyl carrier protein</fullName>
    </submittedName>
</protein>
<gene>
    <name evidence="7" type="ORF">SAMN05216259_11587</name>
</gene>
<dbReference type="GO" id="GO:0016020">
    <property type="term" value="C:membrane"/>
    <property type="evidence" value="ECO:0007669"/>
    <property type="project" value="UniProtKB-SubCell"/>
</dbReference>
<evidence type="ECO:0000256" key="3">
    <source>
        <dbReference type="ARBA" id="ARBA00022692"/>
    </source>
</evidence>
<dbReference type="RefSeq" id="WP_093787498.1">
    <property type="nucleotide sequence ID" value="NZ_FNIE01000015.1"/>
</dbReference>
<dbReference type="OrthoDB" id="3516536at2"/>
<evidence type="ECO:0000256" key="2">
    <source>
        <dbReference type="ARBA" id="ARBA00009477"/>
    </source>
</evidence>
<evidence type="ECO:0000313" key="7">
    <source>
        <dbReference type="EMBL" id="SDP00725.1"/>
    </source>
</evidence>
<evidence type="ECO:0000256" key="1">
    <source>
        <dbReference type="ARBA" id="ARBA00004167"/>
    </source>
</evidence>
<comment type="subcellular location">
    <subcellularLocation>
        <location evidence="1">Membrane</location>
        <topology evidence="1">Single-pass membrane protein</topology>
    </subcellularLocation>
</comment>
<evidence type="ECO:0000256" key="4">
    <source>
        <dbReference type="ARBA" id="ARBA00022989"/>
    </source>
</evidence>
<dbReference type="EMBL" id="FNIE01000015">
    <property type="protein sequence ID" value="SDP00725.1"/>
    <property type="molecule type" value="Genomic_DNA"/>
</dbReference>
<dbReference type="PANTHER" id="PTHR30386:SF26">
    <property type="entry name" value="TRANSPORT PROTEIN COMB"/>
    <property type="match status" value="1"/>
</dbReference>
<feature type="transmembrane region" description="Helical" evidence="6">
    <location>
        <begin position="30"/>
        <end position="47"/>
    </location>
</feature>
<dbReference type="Gene3D" id="2.40.50.100">
    <property type="match status" value="1"/>
</dbReference>
<keyword evidence="4 6" id="KW-1133">Transmembrane helix</keyword>
<dbReference type="PANTHER" id="PTHR30386">
    <property type="entry name" value="MEMBRANE FUSION SUBUNIT OF EMRAB-TOLC MULTIDRUG EFFLUX PUMP"/>
    <property type="match status" value="1"/>
</dbReference>
<keyword evidence="8" id="KW-1185">Reference proteome</keyword>
<name>A0A1H0P7P8_9ACTN</name>
<dbReference type="SUPFAM" id="SSF51230">
    <property type="entry name" value="Single hybrid motif"/>
    <property type="match status" value="1"/>
</dbReference>